<dbReference type="AlphaFoldDB" id="M8CHD7"/>
<dbReference type="EnsemblPlants" id="EMT26647">
    <property type="protein sequence ID" value="EMT26647"/>
    <property type="gene ID" value="F775_00407"/>
</dbReference>
<organism evidence="1">
    <name type="scientific">Aegilops tauschii</name>
    <name type="common">Tausch's goatgrass</name>
    <name type="synonym">Aegilops squarrosa</name>
    <dbReference type="NCBI Taxonomy" id="37682"/>
    <lineage>
        <taxon>Eukaryota</taxon>
        <taxon>Viridiplantae</taxon>
        <taxon>Streptophyta</taxon>
        <taxon>Embryophyta</taxon>
        <taxon>Tracheophyta</taxon>
        <taxon>Spermatophyta</taxon>
        <taxon>Magnoliopsida</taxon>
        <taxon>Liliopsida</taxon>
        <taxon>Poales</taxon>
        <taxon>Poaceae</taxon>
        <taxon>BOP clade</taxon>
        <taxon>Pooideae</taxon>
        <taxon>Triticodae</taxon>
        <taxon>Triticeae</taxon>
        <taxon>Triticinae</taxon>
        <taxon>Aegilops</taxon>
    </lineage>
</organism>
<sequence length="181" mass="20063">MRLFFKLFAVLAIMAALSATNVLSPVVYIKIFKTSYNSGKERLSMKLMCKVDIKPLRWKFYSADSGLVRRCLLAWGGTSYSRDNLAPVHSVQEILALSMNFCRAKRPSSGIARHGWIKPPADFVAVNVDVSLLSDDERGAIGVVLKDEHGNFIVADRRPVNFICDAATMKTLALRDGLLLA</sequence>
<protein>
    <submittedName>
        <fullName evidence="1">Uncharacterized protein</fullName>
    </submittedName>
</protein>
<evidence type="ECO:0000313" key="1">
    <source>
        <dbReference type="EnsemblPlants" id="EMT26647"/>
    </source>
</evidence>
<name>M8CHD7_AEGTA</name>
<proteinExistence type="predicted"/>
<reference evidence="1" key="1">
    <citation type="submission" date="2015-06" db="UniProtKB">
        <authorList>
            <consortium name="EnsemblPlants"/>
        </authorList>
    </citation>
    <scope>IDENTIFICATION</scope>
</reference>
<accession>M8CHD7</accession>